<keyword evidence="3" id="KW-1185">Reference proteome</keyword>
<dbReference type="Pfam" id="PF13966">
    <property type="entry name" value="zf-RVT"/>
    <property type="match status" value="1"/>
</dbReference>
<dbReference type="PANTHER" id="PTHR36617:SF14">
    <property type="entry name" value="REVERSE TRANSCRIPTASE ZINC-BINDING DOMAIN-CONTAINING PROTEIN"/>
    <property type="match status" value="1"/>
</dbReference>
<organism evidence="2 3">
    <name type="scientific">Paspalum notatum var. saurae</name>
    <dbReference type="NCBI Taxonomy" id="547442"/>
    <lineage>
        <taxon>Eukaryota</taxon>
        <taxon>Viridiplantae</taxon>
        <taxon>Streptophyta</taxon>
        <taxon>Embryophyta</taxon>
        <taxon>Tracheophyta</taxon>
        <taxon>Spermatophyta</taxon>
        <taxon>Magnoliopsida</taxon>
        <taxon>Liliopsida</taxon>
        <taxon>Poales</taxon>
        <taxon>Poaceae</taxon>
        <taxon>PACMAD clade</taxon>
        <taxon>Panicoideae</taxon>
        <taxon>Andropogonodae</taxon>
        <taxon>Paspaleae</taxon>
        <taxon>Paspalinae</taxon>
        <taxon>Paspalum</taxon>
    </lineage>
</organism>
<feature type="non-terminal residue" evidence="2">
    <location>
        <position position="1"/>
    </location>
</feature>
<dbReference type="AlphaFoldDB" id="A0AAQ3U518"/>
<dbReference type="PANTHER" id="PTHR36617">
    <property type="entry name" value="PROTEIN, PUTATIVE-RELATED"/>
    <property type="match status" value="1"/>
</dbReference>
<dbReference type="Proteomes" id="UP001341281">
    <property type="component" value="Chromosome 07"/>
</dbReference>
<name>A0AAQ3U518_PASNO</name>
<proteinExistence type="predicted"/>
<gene>
    <name evidence="2" type="ORF">U9M48_031988</name>
</gene>
<reference evidence="2 3" key="1">
    <citation type="submission" date="2024-02" db="EMBL/GenBank/DDBJ databases">
        <title>High-quality chromosome-scale genome assembly of Pensacola bahiagrass (Paspalum notatum Flugge var. saurae).</title>
        <authorList>
            <person name="Vega J.M."/>
            <person name="Podio M."/>
            <person name="Orjuela J."/>
            <person name="Siena L.A."/>
            <person name="Pessino S.C."/>
            <person name="Combes M.C."/>
            <person name="Mariac C."/>
            <person name="Albertini E."/>
            <person name="Pupilli F."/>
            <person name="Ortiz J.P.A."/>
            <person name="Leblanc O."/>
        </authorList>
    </citation>
    <scope>NUCLEOTIDE SEQUENCE [LARGE SCALE GENOMIC DNA]</scope>
    <source>
        <strain evidence="2">R1</strain>
        <tissue evidence="2">Leaf</tissue>
    </source>
</reference>
<dbReference type="InterPro" id="IPR026960">
    <property type="entry name" value="RVT-Znf"/>
</dbReference>
<feature type="domain" description="Reverse transcriptase zinc-binding" evidence="1">
    <location>
        <begin position="122"/>
        <end position="204"/>
    </location>
</feature>
<sequence length="254" mass="29843">MKVKEHFLELSSFNLYDSSQIRFWEDRWFGHLLLKNQYPSLYNITRKKHITVVAVFSSTPLNISFRRALVGDRLQKWKELVSEIALVQLDDQPDSFKWNLSKHGCFTVNSMYRHLVSKHGCFTVNSMYRHLVNQTALPLNKFLWKLKLPLKIKIFVWFLFKGVILTKDNLLKRHWTGDGRCCFCDTNETIQHLFFDCHIAKFVWRVVFLAFGHLQSNLLDTVMERSSKKGKRTATQVGMSISGDHSYGDFCQAR</sequence>
<evidence type="ECO:0000259" key="1">
    <source>
        <dbReference type="Pfam" id="PF13966"/>
    </source>
</evidence>
<protein>
    <recommendedName>
        <fullName evidence="1">Reverse transcriptase zinc-binding domain-containing protein</fullName>
    </recommendedName>
</protein>
<evidence type="ECO:0000313" key="2">
    <source>
        <dbReference type="EMBL" id="WVZ85024.1"/>
    </source>
</evidence>
<evidence type="ECO:0000313" key="3">
    <source>
        <dbReference type="Proteomes" id="UP001341281"/>
    </source>
</evidence>
<accession>A0AAQ3U518</accession>
<dbReference type="EMBL" id="CP144751">
    <property type="protein sequence ID" value="WVZ85024.1"/>
    <property type="molecule type" value="Genomic_DNA"/>
</dbReference>